<feature type="compositionally biased region" description="Polar residues" evidence="1">
    <location>
        <begin position="225"/>
        <end position="246"/>
    </location>
</feature>
<accession>A0A0L0F331</accession>
<feature type="compositionally biased region" description="Basic and acidic residues" evidence="1">
    <location>
        <begin position="200"/>
        <end position="220"/>
    </location>
</feature>
<evidence type="ECO:0000313" key="2">
    <source>
        <dbReference type="EMBL" id="KNC71092.1"/>
    </source>
</evidence>
<feature type="region of interest" description="Disordered" evidence="1">
    <location>
        <begin position="126"/>
        <end position="246"/>
    </location>
</feature>
<name>A0A0L0F331_9EUKA</name>
<dbReference type="RefSeq" id="XP_014144994.1">
    <property type="nucleotide sequence ID" value="XM_014289519.1"/>
</dbReference>
<gene>
    <name evidence="2" type="ORF">SARC_16374</name>
</gene>
<keyword evidence="3" id="KW-1185">Reference proteome</keyword>
<feature type="compositionally biased region" description="Acidic residues" evidence="1">
    <location>
        <begin position="126"/>
        <end position="135"/>
    </location>
</feature>
<dbReference type="EMBL" id="KQ249523">
    <property type="protein sequence ID" value="KNC71092.1"/>
    <property type="molecule type" value="Genomic_DNA"/>
</dbReference>
<feature type="compositionally biased region" description="Polar residues" evidence="1">
    <location>
        <begin position="162"/>
        <end position="194"/>
    </location>
</feature>
<organism evidence="2 3">
    <name type="scientific">Sphaeroforma arctica JP610</name>
    <dbReference type="NCBI Taxonomy" id="667725"/>
    <lineage>
        <taxon>Eukaryota</taxon>
        <taxon>Ichthyosporea</taxon>
        <taxon>Ichthyophonida</taxon>
        <taxon>Sphaeroforma</taxon>
    </lineage>
</organism>
<proteinExistence type="predicted"/>
<feature type="non-terminal residue" evidence="2">
    <location>
        <position position="246"/>
    </location>
</feature>
<evidence type="ECO:0000313" key="3">
    <source>
        <dbReference type="Proteomes" id="UP000054560"/>
    </source>
</evidence>
<reference evidence="2 3" key="1">
    <citation type="submission" date="2011-02" db="EMBL/GenBank/DDBJ databases">
        <title>The Genome Sequence of Sphaeroforma arctica JP610.</title>
        <authorList>
            <consortium name="The Broad Institute Genome Sequencing Platform"/>
            <person name="Russ C."/>
            <person name="Cuomo C."/>
            <person name="Young S.K."/>
            <person name="Zeng Q."/>
            <person name="Gargeya S."/>
            <person name="Alvarado L."/>
            <person name="Berlin A."/>
            <person name="Chapman S.B."/>
            <person name="Chen Z."/>
            <person name="Freedman E."/>
            <person name="Gellesch M."/>
            <person name="Goldberg J."/>
            <person name="Griggs A."/>
            <person name="Gujja S."/>
            <person name="Heilman E."/>
            <person name="Heiman D."/>
            <person name="Howarth C."/>
            <person name="Mehta T."/>
            <person name="Neiman D."/>
            <person name="Pearson M."/>
            <person name="Roberts A."/>
            <person name="Saif S."/>
            <person name="Shea T."/>
            <person name="Shenoy N."/>
            <person name="Sisk P."/>
            <person name="Stolte C."/>
            <person name="Sykes S."/>
            <person name="White J."/>
            <person name="Yandava C."/>
            <person name="Burger G."/>
            <person name="Gray M.W."/>
            <person name="Holland P.W.H."/>
            <person name="King N."/>
            <person name="Lang F.B.F."/>
            <person name="Roger A.J."/>
            <person name="Ruiz-Trillo I."/>
            <person name="Haas B."/>
            <person name="Nusbaum C."/>
            <person name="Birren B."/>
        </authorList>
    </citation>
    <scope>NUCLEOTIDE SEQUENCE [LARGE SCALE GENOMIC DNA]</scope>
    <source>
        <strain evidence="2 3">JP610</strain>
    </source>
</reference>
<protein>
    <submittedName>
        <fullName evidence="2">Uncharacterized protein</fullName>
    </submittedName>
</protein>
<dbReference type="AlphaFoldDB" id="A0A0L0F331"/>
<sequence>MSATPSTLNAIINGSFENHSWDRTTKQLTSSILELRRQTDTSKQSTGRHFQHLNSEFSCDQSLDMDIALAAWMASFSSVAVYMLRMKGRFFSNLWVSPLQRQLQMFMELAPHLNDIRCTDATLEDTADNDTDTVDTADSATDSFGDNAKSKTVNKLQRDDSNTTQSDPGTSASISHNRSTSSENNIGHSTTGNDNFPLDKSGKKPRERSLTGPSRPDHGKLTPPRRTNTPSHMVTHTLAPSNMHTR</sequence>
<dbReference type="GeneID" id="25916878"/>
<evidence type="ECO:0000256" key="1">
    <source>
        <dbReference type="SAM" id="MobiDB-lite"/>
    </source>
</evidence>
<dbReference type="Proteomes" id="UP000054560">
    <property type="component" value="Unassembled WGS sequence"/>
</dbReference>